<dbReference type="CDD" id="cd00424">
    <property type="entry name" value="PolY"/>
    <property type="match status" value="1"/>
</dbReference>
<dbReference type="GO" id="GO:0003887">
    <property type="term" value="F:DNA-directed DNA polymerase activity"/>
    <property type="evidence" value="ECO:0007669"/>
    <property type="project" value="UniProtKB-EC"/>
</dbReference>
<accession>A0A7W7Y9U1</accession>
<dbReference type="GO" id="GO:0003684">
    <property type="term" value="F:damaged DNA binding"/>
    <property type="evidence" value="ECO:0007669"/>
    <property type="project" value="InterPro"/>
</dbReference>
<keyword evidence="4" id="KW-1185">Reference proteome</keyword>
<dbReference type="EC" id="2.7.7.7" evidence="3"/>
<dbReference type="GO" id="GO:0009432">
    <property type="term" value="P:SOS response"/>
    <property type="evidence" value="ECO:0007669"/>
    <property type="project" value="TreeGrafter"/>
</dbReference>
<dbReference type="GO" id="GO:0042276">
    <property type="term" value="P:error-prone translesion synthesis"/>
    <property type="evidence" value="ECO:0007669"/>
    <property type="project" value="TreeGrafter"/>
</dbReference>
<proteinExistence type="inferred from homology"/>
<feature type="domain" description="UmuC" evidence="2">
    <location>
        <begin position="16"/>
        <end position="199"/>
    </location>
</feature>
<dbReference type="InterPro" id="IPR050116">
    <property type="entry name" value="DNA_polymerase-Y"/>
</dbReference>
<comment type="caution">
    <text evidence="3">The sequence shown here is derived from an EMBL/GenBank/DDBJ whole genome shotgun (WGS) entry which is preliminary data.</text>
</comment>
<evidence type="ECO:0000259" key="2">
    <source>
        <dbReference type="PROSITE" id="PS50173"/>
    </source>
</evidence>
<dbReference type="Pfam" id="PF11799">
    <property type="entry name" value="IMS_C"/>
    <property type="match status" value="1"/>
</dbReference>
<evidence type="ECO:0000313" key="4">
    <source>
        <dbReference type="Proteomes" id="UP000590740"/>
    </source>
</evidence>
<dbReference type="InterPro" id="IPR017961">
    <property type="entry name" value="DNA_pol_Y-fam_little_finger"/>
</dbReference>
<dbReference type="RefSeq" id="WP_184339209.1">
    <property type="nucleotide sequence ID" value="NZ_JACHIG010000003.1"/>
</dbReference>
<dbReference type="PROSITE" id="PS50173">
    <property type="entry name" value="UMUC"/>
    <property type="match status" value="1"/>
</dbReference>
<dbReference type="SUPFAM" id="SSF56672">
    <property type="entry name" value="DNA/RNA polymerases"/>
    <property type="match status" value="1"/>
</dbReference>
<organism evidence="3 4">
    <name type="scientific">Prosthecobacter vanneervenii</name>
    <dbReference type="NCBI Taxonomy" id="48466"/>
    <lineage>
        <taxon>Bacteria</taxon>
        <taxon>Pseudomonadati</taxon>
        <taxon>Verrucomicrobiota</taxon>
        <taxon>Verrucomicrobiia</taxon>
        <taxon>Verrucomicrobiales</taxon>
        <taxon>Verrucomicrobiaceae</taxon>
        <taxon>Prosthecobacter</taxon>
    </lineage>
</organism>
<keyword evidence="3" id="KW-0808">Transferase</keyword>
<keyword evidence="3" id="KW-0548">Nucleotidyltransferase</keyword>
<dbReference type="GO" id="GO:0006281">
    <property type="term" value="P:DNA repair"/>
    <property type="evidence" value="ECO:0007669"/>
    <property type="project" value="InterPro"/>
</dbReference>
<dbReference type="PANTHER" id="PTHR11076:SF34">
    <property type="entry name" value="PROTEIN UMUC"/>
    <property type="match status" value="1"/>
</dbReference>
<dbReference type="InterPro" id="IPR001126">
    <property type="entry name" value="UmuC"/>
</dbReference>
<dbReference type="Gene3D" id="3.40.1170.60">
    <property type="match status" value="1"/>
</dbReference>
<dbReference type="AlphaFoldDB" id="A0A7W7Y9U1"/>
<reference evidence="3 4" key="1">
    <citation type="submission" date="2020-08" db="EMBL/GenBank/DDBJ databases">
        <title>Genomic Encyclopedia of Type Strains, Phase IV (KMG-IV): sequencing the most valuable type-strain genomes for metagenomic binning, comparative biology and taxonomic classification.</title>
        <authorList>
            <person name="Goeker M."/>
        </authorList>
    </citation>
    <scope>NUCLEOTIDE SEQUENCE [LARGE SCALE GENOMIC DNA]</scope>
    <source>
        <strain evidence="3 4">DSM 12252</strain>
    </source>
</reference>
<sequence>MPAPVSSSDHSPCVDWLFLDLNSYFASVEQQLNPALRGKPVAVVPVDSDATCAIAASHEAKKYGIKTGTNIGEARRRCPDLITVMAEHDMYVEFHHRIIEEVERHFPVHVICSIDEMACKLDAPRRPLEAATALAKRIKQGLRDRMGECITCSIGLAPNRFLAKIASDLQKPDGLVALLQEELPGRLLDLELSDLCGIGRRMEPRLHACGIRTVADLWAADRETLHRAWGGVVGDRFWHGLHGGPTEEDAPPIRRTIGHSHVLAPELRTPPAAGTVARRLLLKAASRLRRMHYRAGHMHLSVRVEQGPRCEAQAKFEPVADSILLSRVLADLWLRVMRQARWQRVKKVSVTLFDLVADSSPRQLELFASADELAAKEQRENLSHVLDQINQKHGRDSVVIGFTPDTVRTFSGTKIAFTRIPDREEFKE</sequence>
<evidence type="ECO:0000313" key="3">
    <source>
        <dbReference type="EMBL" id="MBB5032276.1"/>
    </source>
</evidence>
<dbReference type="InterPro" id="IPR043128">
    <property type="entry name" value="Rev_trsase/Diguanyl_cyclase"/>
</dbReference>
<evidence type="ECO:0000256" key="1">
    <source>
        <dbReference type="ARBA" id="ARBA00010945"/>
    </source>
</evidence>
<dbReference type="GO" id="GO:0005829">
    <property type="term" value="C:cytosol"/>
    <property type="evidence" value="ECO:0007669"/>
    <property type="project" value="TreeGrafter"/>
</dbReference>
<comment type="similarity">
    <text evidence="1">Belongs to the DNA polymerase type-Y family.</text>
</comment>
<name>A0A7W7Y9U1_9BACT</name>
<dbReference type="Gene3D" id="3.30.70.270">
    <property type="match status" value="1"/>
</dbReference>
<dbReference type="PANTHER" id="PTHR11076">
    <property type="entry name" value="DNA REPAIR POLYMERASE UMUC / TRANSFERASE FAMILY MEMBER"/>
    <property type="match status" value="1"/>
</dbReference>
<protein>
    <submittedName>
        <fullName evidence="3">DNA polymerase-4</fullName>
        <ecNumber evidence="3">2.7.7.7</ecNumber>
    </submittedName>
</protein>
<dbReference type="Pfam" id="PF00817">
    <property type="entry name" value="IMS"/>
    <property type="match status" value="1"/>
</dbReference>
<gene>
    <name evidence="3" type="ORF">HNQ65_001853</name>
</gene>
<dbReference type="EMBL" id="JACHIG010000003">
    <property type="protein sequence ID" value="MBB5032276.1"/>
    <property type="molecule type" value="Genomic_DNA"/>
</dbReference>
<dbReference type="InterPro" id="IPR043502">
    <property type="entry name" value="DNA/RNA_pol_sf"/>
</dbReference>
<dbReference type="Gene3D" id="1.10.150.20">
    <property type="entry name" value="5' to 3' exonuclease, C-terminal subdomain"/>
    <property type="match status" value="1"/>
</dbReference>
<dbReference type="Proteomes" id="UP000590740">
    <property type="component" value="Unassembled WGS sequence"/>
</dbReference>